<comment type="caution">
    <text evidence="6">The sequence shown here is derived from an EMBL/GenBank/DDBJ whole genome shotgun (WGS) entry which is preliminary data.</text>
</comment>
<dbReference type="InterPro" id="IPR051046">
    <property type="entry name" value="MurCDEF_CellWall_CoF430Synth"/>
</dbReference>
<dbReference type="EMBL" id="JBHSNP010000010">
    <property type="protein sequence ID" value="MFC5602747.1"/>
    <property type="molecule type" value="Genomic_DNA"/>
</dbReference>
<sequence>MKPISARTICLYVNGQLIKGSDKFRINDVVYHLQKMGPNKLLFLKQKWQIDWEKIAQSVPCVVVTDTVFAELERIENCTIIKVENIEHAFWGFVNIYRNQFSIPVVSVTGTNGKTTTKDMIMHILSFDRTVTGTKKSANSRTHHLTYLLSIEKDTDAAVFESAVGEPGDVLLASRYFKPTIGIITNIGVYHLDGCKTPEAYLLAKAEMVQAVGSKGTLIVNADDKNTKKLGLKRFKGVVHTFGVTNRADFRAANITYGNKGMHFELKVKKKKMFSFNAKKKYSVFVPGYGHHQVLNALAAIAAVHEMGIDINDAAKRLRSFKNLPAHLEISPGKGGCTILDDTWSSTPSSLAAAFQTLNGISRGKIRIALVGDIKRLGEFSKEFHRQTGEMIADNGVDVLITVGSKAAEIAKQAKRKGLKGKVYTFPTIHGVEELLTRILDKNSILLVKSSSTNDEIMKLKTKLKLRSAKNK</sequence>
<organism evidence="6 7">
    <name type="scientific">Sporosarcina koreensis</name>
    <dbReference type="NCBI Taxonomy" id="334735"/>
    <lineage>
        <taxon>Bacteria</taxon>
        <taxon>Bacillati</taxon>
        <taxon>Bacillota</taxon>
        <taxon>Bacilli</taxon>
        <taxon>Bacillales</taxon>
        <taxon>Caryophanaceae</taxon>
        <taxon>Sporosarcina</taxon>
    </lineage>
</organism>
<dbReference type="PANTHER" id="PTHR43024">
    <property type="entry name" value="UDP-N-ACETYLMURAMOYL-TRIPEPTIDE--D-ALANYL-D-ALANINE LIGASE"/>
    <property type="match status" value="1"/>
</dbReference>
<evidence type="ECO:0000256" key="3">
    <source>
        <dbReference type="ARBA" id="ARBA00022840"/>
    </source>
</evidence>
<keyword evidence="3" id="KW-0067">ATP-binding</keyword>
<accession>A0ABW0TVI1</accession>
<dbReference type="InterPro" id="IPR013221">
    <property type="entry name" value="Mur_ligase_cen"/>
</dbReference>
<keyword evidence="2" id="KW-0547">Nucleotide-binding</keyword>
<evidence type="ECO:0000313" key="6">
    <source>
        <dbReference type="EMBL" id="MFC5602747.1"/>
    </source>
</evidence>
<feature type="domain" description="Mur ligase C-terminal" evidence="4">
    <location>
        <begin position="329"/>
        <end position="451"/>
    </location>
</feature>
<evidence type="ECO:0000259" key="5">
    <source>
        <dbReference type="Pfam" id="PF08245"/>
    </source>
</evidence>
<dbReference type="PANTHER" id="PTHR43024:SF1">
    <property type="entry name" value="UDP-N-ACETYLMURAMOYL-TRIPEPTIDE--D-ALANYL-D-ALANINE LIGASE"/>
    <property type="match status" value="1"/>
</dbReference>
<dbReference type="RefSeq" id="WP_381442937.1">
    <property type="nucleotide sequence ID" value="NZ_JBHSNP010000010.1"/>
</dbReference>
<keyword evidence="1 6" id="KW-0436">Ligase</keyword>
<dbReference type="SUPFAM" id="SSF53244">
    <property type="entry name" value="MurD-like peptide ligases, peptide-binding domain"/>
    <property type="match status" value="1"/>
</dbReference>
<evidence type="ECO:0000256" key="2">
    <source>
        <dbReference type="ARBA" id="ARBA00022741"/>
    </source>
</evidence>
<dbReference type="InterPro" id="IPR036565">
    <property type="entry name" value="Mur-like_cat_sf"/>
</dbReference>
<gene>
    <name evidence="6" type="ORF">ACFPTP_05905</name>
</gene>
<dbReference type="InterPro" id="IPR036615">
    <property type="entry name" value="Mur_ligase_C_dom_sf"/>
</dbReference>
<dbReference type="GO" id="GO:0016874">
    <property type="term" value="F:ligase activity"/>
    <property type="evidence" value="ECO:0007669"/>
    <property type="project" value="UniProtKB-KW"/>
</dbReference>
<evidence type="ECO:0000256" key="1">
    <source>
        <dbReference type="ARBA" id="ARBA00022598"/>
    </source>
</evidence>
<name>A0ABW0TVI1_9BACL</name>
<keyword evidence="7" id="KW-1185">Reference proteome</keyword>
<protein>
    <submittedName>
        <fullName evidence="6">Mur ligase family protein</fullName>
    </submittedName>
</protein>
<feature type="domain" description="Mur ligase central" evidence="5">
    <location>
        <begin position="108"/>
        <end position="304"/>
    </location>
</feature>
<dbReference type="Gene3D" id="3.90.190.20">
    <property type="entry name" value="Mur ligase, C-terminal domain"/>
    <property type="match status" value="1"/>
</dbReference>
<dbReference type="Proteomes" id="UP001596071">
    <property type="component" value="Unassembled WGS sequence"/>
</dbReference>
<dbReference type="InterPro" id="IPR004101">
    <property type="entry name" value="Mur_ligase_C"/>
</dbReference>
<evidence type="ECO:0000313" key="7">
    <source>
        <dbReference type="Proteomes" id="UP001596071"/>
    </source>
</evidence>
<evidence type="ECO:0000259" key="4">
    <source>
        <dbReference type="Pfam" id="PF02875"/>
    </source>
</evidence>
<reference evidence="7" key="1">
    <citation type="journal article" date="2019" name="Int. J. Syst. Evol. Microbiol.">
        <title>The Global Catalogue of Microorganisms (GCM) 10K type strain sequencing project: providing services to taxonomists for standard genome sequencing and annotation.</title>
        <authorList>
            <consortium name="The Broad Institute Genomics Platform"/>
            <consortium name="The Broad Institute Genome Sequencing Center for Infectious Disease"/>
            <person name="Wu L."/>
            <person name="Ma J."/>
        </authorList>
    </citation>
    <scope>NUCLEOTIDE SEQUENCE [LARGE SCALE GENOMIC DNA]</scope>
    <source>
        <strain evidence="7">KACC 11299</strain>
    </source>
</reference>
<dbReference type="Pfam" id="PF02875">
    <property type="entry name" value="Mur_ligase_C"/>
    <property type="match status" value="1"/>
</dbReference>
<proteinExistence type="predicted"/>
<dbReference type="Pfam" id="PF08245">
    <property type="entry name" value="Mur_ligase_M"/>
    <property type="match status" value="1"/>
</dbReference>
<dbReference type="SUPFAM" id="SSF53623">
    <property type="entry name" value="MurD-like peptide ligases, catalytic domain"/>
    <property type="match status" value="1"/>
</dbReference>
<dbReference type="Gene3D" id="3.40.1190.10">
    <property type="entry name" value="Mur-like, catalytic domain"/>
    <property type="match status" value="1"/>
</dbReference>